<accession>A0ABR1FMT4</accession>
<evidence type="ECO:0000313" key="2">
    <source>
        <dbReference type="Proteomes" id="UP001363151"/>
    </source>
</evidence>
<proteinExistence type="predicted"/>
<protein>
    <submittedName>
        <fullName evidence="1">Uncharacterized protein</fullName>
    </submittedName>
</protein>
<keyword evidence="2" id="KW-1185">Reference proteome</keyword>
<organism evidence="1 2">
    <name type="scientific">Aureococcus anophagefferens</name>
    <name type="common">Harmful bloom alga</name>
    <dbReference type="NCBI Taxonomy" id="44056"/>
    <lineage>
        <taxon>Eukaryota</taxon>
        <taxon>Sar</taxon>
        <taxon>Stramenopiles</taxon>
        <taxon>Ochrophyta</taxon>
        <taxon>Pelagophyceae</taxon>
        <taxon>Pelagomonadales</taxon>
        <taxon>Pelagomonadaceae</taxon>
        <taxon>Aureococcus</taxon>
    </lineage>
</organism>
<dbReference type="EMBL" id="JBBJCI010000357">
    <property type="protein sequence ID" value="KAK7233659.1"/>
    <property type="molecule type" value="Genomic_DNA"/>
</dbReference>
<gene>
    <name evidence="1" type="ORF">SO694_00106019</name>
</gene>
<evidence type="ECO:0000313" key="1">
    <source>
        <dbReference type="EMBL" id="KAK7233659.1"/>
    </source>
</evidence>
<reference evidence="1 2" key="1">
    <citation type="submission" date="2024-03" db="EMBL/GenBank/DDBJ databases">
        <title>Aureococcus anophagefferens CCMP1851 and Kratosvirus quantuckense: Draft genome of a second virus-susceptible host strain in the model system.</title>
        <authorList>
            <person name="Chase E."/>
            <person name="Truchon A.R."/>
            <person name="Schepens W."/>
            <person name="Wilhelm S.W."/>
        </authorList>
    </citation>
    <scope>NUCLEOTIDE SEQUENCE [LARGE SCALE GENOMIC DNA]</scope>
    <source>
        <strain evidence="1 2">CCMP1851</strain>
    </source>
</reference>
<comment type="caution">
    <text evidence="1">The sequence shown here is derived from an EMBL/GenBank/DDBJ whole genome shotgun (WGS) entry which is preliminary data.</text>
</comment>
<sequence>MEELSLLPRERRLSDGWRYIEKVNAAGGYENLVRTYRRVLTAPRGCLTRYLRQRFGRDAPHDVAVHVLEYWKPPGGP</sequence>
<name>A0ABR1FMT4_AURAN</name>
<dbReference type="Proteomes" id="UP001363151">
    <property type="component" value="Unassembled WGS sequence"/>
</dbReference>